<gene>
    <name evidence="2" type="ORF">LASUN_10530</name>
</gene>
<reference evidence="2 3" key="1">
    <citation type="submission" date="2016-09" db="EMBL/GenBank/DDBJ databases">
        <title>Genome Sequence of Lactobacillus sunkii Strain CG01.</title>
        <authorList>
            <person name="Poehlein A."/>
            <person name="Gabris C."/>
            <person name="Bengelsdorf F.R."/>
            <person name="Duerre P."/>
            <person name="Daniel R."/>
        </authorList>
    </citation>
    <scope>NUCLEOTIDE SEQUENCE [LARGE SCALE GENOMIC DNA]</scope>
    <source>
        <strain evidence="2 3">CG_D</strain>
    </source>
</reference>
<dbReference type="RefSeq" id="WP_070367656.1">
    <property type="nucleotide sequence ID" value="NZ_JAZHVW010000001.1"/>
</dbReference>
<evidence type="ECO:0000313" key="2">
    <source>
        <dbReference type="EMBL" id="OFA11444.1"/>
    </source>
</evidence>
<dbReference type="STRING" id="481719.LASUN_10530"/>
<comment type="caution">
    <text evidence="2">The sequence shown here is derived from an EMBL/GenBank/DDBJ whole genome shotgun (WGS) entry which is preliminary data.</text>
</comment>
<feature type="signal peptide" evidence="1">
    <location>
        <begin position="1"/>
        <end position="25"/>
    </location>
</feature>
<accession>A0A1E7XEB2</accession>
<protein>
    <submittedName>
        <fullName evidence="2">Uncharacterized protein</fullName>
    </submittedName>
</protein>
<proteinExistence type="predicted"/>
<feature type="chain" id="PRO_5009449542" evidence="1">
    <location>
        <begin position="26"/>
        <end position="144"/>
    </location>
</feature>
<keyword evidence="1" id="KW-0732">Signal</keyword>
<organism evidence="2 3">
    <name type="scientific">Lentilactobacillus sunkii</name>
    <dbReference type="NCBI Taxonomy" id="481719"/>
    <lineage>
        <taxon>Bacteria</taxon>
        <taxon>Bacillati</taxon>
        <taxon>Bacillota</taxon>
        <taxon>Bacilli</taxon>
        <taxon>Lactobacillales</taxon>
        <taxon>Lactobacillaceae</taxon>
        <taxon>Lentilactobacillus</taxon>
    </lineage>
</organism>
<dbReference type="AlphaFoldDB" id="A0A1E7XEB2"/>
<dbReference type="EMBL" id="MIQE01000010">
    <property type="protein sequence ID" value="OFA11444.1"/>
    <property type="molecule type" value="Genomic_DNA"/>
</dbReference>
<evidence type="ECO:0000313" key="3">
    <source>
        <dbReference type="Proteomes" id="UP000177010"/>
    </source>
</evidence>
<name>A0A1E7XEB2_9LACO</name>
<dbReference type="Proteomes" id="UP000177010">
    <property type="component" value="Unassembled WGS sequence"/>
</dbReference>
<sequence length="144" mass="16645">MKLRRLGLSLAVLGIASMIPCSVHANTETNYIPKTMRGLWYGYSRSIGWEYLYNTKRSTTWSSGKNRDTLKGRNLRVIHSRNYFSPHHVAVVFQPAGQATATDAYWIGKAKVRGKYRRALIQNGNVAMFHSKVKHYYIPKYYRN</sequence>
<evidence type="ECO:0000256" key="1">
    <source>
        <dbReference type="SAM" id="SignalP"/>
    </source>
</evidence>